<evidence type="ECO:0000313" key="1">
    <source>
        <dbReference type="EMBL" id="RPB06558.1"/>
    </source>
</evidence>
<reference evidence="1 2" key="1">
    <citation type="journal article" date="2018" name="Nat. Ecol. Evol.">
        <title>Pezizomycetes genomes reveal the molecular basis of ectomycorrhizal truffle lifestyle.</title>
        <authorList>
            <person name="Murat C."/>
            <person name="Payen T."/>
            <person name="Noel B."/>
            <person name="Kuo A."/>
            <person name="Morin E."/>
            <person name="Chen J."/>
            <person name="Kohler A."/>
            <person name="Krizsan K."/>
            <person name="Balestrini R."/>
            <person name="Da Silva C."/>
            <person name="Montanini B."/>
            <person name="Hainaut M."/>
            <person name="Levati E."/>
            <person name="Barry K.W."/>
            <person name="Belfiori B."/>
            <person name="Cichocki N."/>
            <person name="Clum A."/>
            <person name="Dockter R.B."/>
            <person name="Fauchery L."/>
            <person name="Guy J."/>
            <person name="Iotti M."/>
            <person name="Le Tacon F."/>
            <person name="Lindquist E.A."/>
            <person name="Lipzen A."/>
            <person name="Malagnac F."/>
            <person name="Mello A."/>
            <person name="Molinier V."/>
            <person name="Miyauchi S."/>
            <person name="Poulain J."/>
            <person name="Riccioni C."/>
            <person name="Rubini A."/>
            <person name="Sitrit Y."/>
            <person name="Splivallo R."/>
            <person name="Traeger S."/>
            <person name="Wang M."/>
            <person name="Zifcakova L."/>
            <person name="Wipf D."/>
            <person name="Zambonelli A."/>
            <person name="Paolocci F."/>
            <person name="Nowrousian M."/>
            <person name="Ottonello S."/>
            <person name="Baldrian P."/>
            <person name="Spatafora J.W."/>
            <person name="Henrissat B."/>
            <person name="Nagy L.G."/>
            <person name="Aury J.M."/>
            <person name="Wincker P."/>
            <person name="Grigoriev I.V."/>
            <person name="Bonfante P."/>
            <person name="Martin F.M."/>
        </authorList>
    </citation>
    <scope>NUCLEOTIDE SEQUENCE [LARGE SCALE GENOMIC DNA]</scope>
    <source>
        <strain evidence="1 2">CCBAS932</strain>
    </source>
</reference>
<dbReference type="OrthoDB" id="6132182at2759"/>
<keyword evidence="2" id="KW-1185">Reference proteome</keyword>
<gene>
    <name evidence="1" type="ORF">P167DRAFT_580351</name>
</gene>
<name>A0A3N4KAU4_9PEZI</name>
<dbReference type="AlphaFoldDB" id="A0A3N4KAU4"/>
<sequence length="603" mass="67846">MTSHTIYSKIDGRDTKPIPVSEVLADWFGQWLSKNAQAAHPATLRDLLTKVLPRNTWVPFALGDGMYLQFSEENKHIPRDLRFAIVSTPENTSDPPNPDALVGNVENVVQRAFNSPTVCVVASSEFDNRNRFMQVASWDATKRRLNFYERVRNTTGYSASQTASNKYAEKEDNSPAVWHYLGSSFDAFSADTEGRGPFCGHVNGALVMKELSLPWMHWHSTRHRINSTLSPTNPLLSDELLQPAGSRGKLSYIANGDRFERIVRNAAFQWYNSRLDKDLGPRISPHPTANNVVSWMRHVLTTTTVNIAGSPANSDIIITEQGNTRIPHGFFFNESVIEDLLPEHIEIPRTGNVNSVYYNESRTKLGLKTIYQWDPMRVAFDHEGQTPWCVIVPSLEDRQGVNMIRMRKLLSVHELLSLLMIDFPNPVYSHRRAKLLKYVPATSTVTSAGAYTLGDSFRASIAASPAAEDPCSSESEFLHNLTLSDTEFASRIVAYMDKVAERLRTPAGVEDYMHLAESRRRIFRPYPGSKSPTASPLSEFLMTLPYATAIPQDWKPVEMTEDGQVRVMAEESQDYVKRKIAERFRQTPKQCHTVVAGSGGCPY</sequence>
<evidence type="ECO:0000313" key="2">
    <source>
        <dbReference type="Proteomes" id="UP000277580"/>
    </source>
</evidence>
<organism evidence="1 2">
    <name type="scientific">Morchella conica CCBAS932</name>
    <dbReference type="NCBI Taxonomy" id="1392247"/>
    <lineage>
        <taxon>Eukaryota</taxon>
        <taxon>Fungi</taxon>
        <taxon>Dikarya</taxon>
        <taxon>Ascomycota</taxon>
        <taxon>Pezizomycotina</taxon>
        <taxon>Pezizomycetes</taxon>
        <taxon>Pezizales</taxon>
        <taxon>Morchellaceae</taxon>
        <taxon>Morchella</taxon>
    </lineage>
</organism>
<dbReference type="InParanoid" id="A0A3N4KAU4"/>
<proteinExistence type="predicted"/>
<dbReference type="EMBL" id="ML119282">
    <property type="protein sequence ID" value="RPB06558.1"/>
    <property type="molecule type" value="Genomic_DNA"/>
</dbReference>
<accession>A0A3N4KAU4</accession>
<dbReference type="Proteomes" id="UP000277580">
    <property type="component" value="Unassembled WGS sequence"/>
</dbReference>
<protein>
    <submittedName>
        <fullName evidence="1">Uncharacterized protein</fullName>
    </submittedName>
</protein>